<dbReference type="EMBL" id="BSUM01000001">
    <property type="protein sequence ID" value="GMA32332.1"/>
    <property type="molecule type" value="Genomic_DNA"/>
</dbReference>
<gene>
    <name evidence="1" type="ORF">GCM10025875_23240</name>
</gene>
<reference evidence="1" key="1">
    <citation type="journal article" date="2014" name="Int. J. Syst. Evol. Microbiol.">
        <title>Complete genome sequence of Corynebacterium casei LMG S-19264T (=DSM 44701T), isolated from a smear-ripened cheese.</title>
        <authorList>
            <consortium name="US DOE Joint Genome Institute (JGI-PGF)"/>
            <person name="Walter F."/>
            <person name="Albersmeier A."/>
            <person name="Kalinowski J."/>
            <person name="Ruckert C."/>
        </authorList>
    </citation>
    <scope>NUCLEOTIDE SEQUENCE</scope>
    <source>
        <strain evidence="1">NBRC 112290</strain>
    </source>
</reference>
<sequence>MPQFIDDEGTYSAQAYAVERLGELTHYTYWYDHPPLGWLQMAGWTSLTNAFDRYPSAVMAGRETMMVALAASTLLLWVLVRRIGAPASSPPRPSCCSRSARSRCSSTARSTWTTSRCRGSCWRSCWPR</sequence>
<keyword evidence="2" id="KW-1185">Reference proteome</keyword>
<evidence type="ECO:0008006" key="3">
    <source>
        <dbReference type="Google" id="ProtNLM"/>
    </source>
</evidence>
<protein>
    <recommendedName>
        <fullName evidence="3">Glycosyltransferase RgtA/B/C/D-like domain-containing protein</fullName>
    </recommendedName>
</protein>
<dbReference type="RefSeq" id="WP_284251043.1">
    <property type="nucleotide sequence ID" value="NZ_BSUM01000001.1"/>
</dbReference>
<accession>A0AA37XG10</accession>
<proteinExistence type="predicted"/>
<evidence type="ECO:0000313" key="1">
    <source>
        <dbReference type="EMBL" id="GMA32332.1"/>
    </source>
</evidence>
<comment type="caution">
    <text evidence="1">The sequence shown here is derived from an EMBL/GenBank/DDBJ whole genome shotgun (WGS) entry which is preliminary data.</text>
</comment>
<dbReference type="AlphaFoldDB" id="A0AA37XG10"/>
<organism evidence="1 2">
    <name type="scientific">Litorihabitans aurantiacus</name>
    <dbReference type="NCBI Taxonomy" id="1930061"/>
    <lineage>
        <taxon>Bacteria</taxon>
        <taxon>Bacillati</taxon>
        <taxon>Actinomycetota</taxon>
        <taxon>Actinomycetes</taxon>
        <taxon>Micrococcales</taxon>
        <taxon>Beutenbergiaceae</taxon>
        <taxon>Litorihabitans</taxon>
    </lineage>
</organism>
<dbReference type="Proteomes" id="UP001157161">
    <property type="component" value="Unassembled WGS sequence"/>
</dbReference>
<evidence type="ECO:0000313" key="2">
    <source>
        <dbReference type="Proteomes" id="UP001157161"/>
    </source>
</evidence>
<name>A0AA37XG10_9MICO</name>
<reference evidence="1" key="2">
    <citation type="submission" date="2023-02" db="EMBL/GenBank/DDBJ databases">
        <authorList>
            <person name="Sun Q."/>
            <person name="Mori K."/>
        </authorList>
    </citation>
    <scope>NUCLEOTIDE SEQUENCE</scope>
    <source>
        <strain evidence="1">NBRC 112290</strain>
    </source>
</reference>